<sequence>MVTVSIPGSLKTQWKNIYILTVVSIVGVIQQSVVPPQVFPYMRMLDPEVPTFYDKDTYHDTGKMCAITSCTVYLLVEYFKTTYAQKVAFVAYEFFSGLSMGAVGILRAYVAMASTESDRSRAVAITTMSIPLGILIGPVIQLLFTPIGYPGVTVFTGGHINMYTAPVIFALLCNIMALLLLIFYFKDKTTYKI</sequence>
<dbReference type="PANTHER" id="PTHR23510:SF3">
    <property type="entry name" value="MAJOR FACILITATOR SUPERFAMILY DOMAIN-CONTAINING PROTEIN 8"/>
    <property type="match status" value="1"/>
</dbReference>
<keyword evidence="8" id="KW-1185">Reference proteome</keyword>
<dbReference type="GO" id="GO:0005765">
    <property type="term" value="C:lysosomal membrane"/>
    <property type="evidence" value="ECO:0007669"/>
    <property type="project" value="TreeGrafter"/>
</dbReference>
<dbReference type="SUPFAM" id="SSF103473">
    <property type="entry name" value="MFS general substrate transporter"/>
    <property type="match status" value="1"/>
</dbReference>
<evidence type="ECO:0000256" key="5">
    <source>
        <dbReference type="ARBA" id="ARBA00023136"/>
    </source>
</evidence>
<keyword evidence="5 6" id="KW-0472">Membrane</keyword>
<dbReference type="InterPro" id="IPR036259">
    <property type="entry name" value="MFS_trans_sf"/>
</dbReference>
<evidence type="ECO:0000256" key="3">
    <source>
        <dbReference type="ARBA" id="ARBA00022692"/>
    </source>
</evidence>
<comment type="caution">
    <text evidence="7">The sequence shown here is derived from an EMBL/GenBank/DDBJ whole genome shotgun (WGS) entry which is preliminary data.</text>
</comment>
<evidence type="ECO:0000313" key="7">
    <source>
        <dbReference type="EMBL" id="TKR69378.1"/>
    </source>
</evidence>
<feature type="transmembrane region" description="Helical" evidence="6">
    <location>
        <begin position="89"/>
        <end position="110"/>
    </location>
</feature>
<protein>
    <recommendedName>
        <fullName evidence="9">Major facilitator superfamily (MFS) profile domain-containing protein</fullName>
    </recommendedName>
</protein>
<dbReference type="InterPro" id="IPR051068">
    <property type="entry name" value="MFS_Domain-Containing_Protein"/>
</dbReference>
<evidence type="ECO:0000256" key="1">
    <source>
        <dbReference type="ARBA" id="ARBA00004127"/>
    </source>
</evidence>
<keyword evidence="3 6" id="KW-0812">Transmembrane</keyword>
<feature type="transmembrane region" description="Helical" evidence="6">
    <location>
        <begin position="17"/>
        <end position="34"/>
    </location>
</feature>
<dbReference type="PANTHER" id="PTHR23510">
    <property type="entry name" value="INNER MEMBRANE TRANSPORT PROTEIN YAJR"/>
    <property type="match status" value="1"/>
</dbReference>
<proteinExistence type="predicted"/>
<evidence type="ECO:0000256" key="4">
    <source>
        <dbReference type="ARBA" id="ARBA00022989"/>
    </source>
</evidence>
<evidence type="ECO:0000256" key="2">
    <source>
        <dbReference type="ARBA" id="ARBA00022448"/>
    </source>
</evidence>
<name>A0A4U5MJ49_STECR</name>
<dbReference type="GO" id="GO:0012505">
    <property type="term" value="C:endomembrane system"/>
    <property type="evidence" value="ECO:0007669"/>
    <property type="project" value="UniProtKB-SubCell"/>
</dbReference>
<feature type="transmembrane region" description="Helical" evidence="6">
    <location>
        <begin position="164"/>
        <end position="185"/>
    </location>
</feature>
<evidence type="ECO:0008006" key="9">
    <source>
        <dbReference type="Google" id="ProtNLM"/>
    </source>
</evidence>
<dbReference type="EMBL" id="AZBU02000007">
    <property type="protein sequence ID" value="TKR69378.1"/>
    <property type="molecule type" value="Genomic_DNA"/>
</dbReference>
<dbReference type="AlphaFoldDB" id="A0A4U5MJ49"/>
<comment type="subcellular location">
    <subcellularLocation>
        <location evidence="1">Endomembrane system</location>
        <topology evidence="1">Multi-pass membrane protein</topology>
    </subcellularLocation>
</comment>
<organism evidence="7 8">
    <name type="scientific">Steinernema carpocapsae</name>
    <name type="common">Entomopathogenic nematode</name>
    <dbReference type="NCBI Taxonomy" id="34508"/>
    <lineage>
        <taxon>Eukaryota</taxon>
        <taxon>Metazoa</taxon>
        <taxon>Ecdysozoa</taxon>
        <taxon>Nematoda</taxon>
        <taxon>Chromadorea</taxon>
        <taxon>Rhabditida</taxon>
        <taxon>Tylenchina</taxon>
        <taxon>Panagrolaimomorpha</taxon>
        <taxon>Strongyloidoidea</taxon>
        <taxon>Steinernematidae</taxon>
        <taxon>Steinernema</taxon>
    </lineage>
</organism>
<keyword evidence="4 6" id="KW-1133">Transmembrane helix</keyword>
<dbReference type="Gene3D" id="1.20.1250.20">
    <property type="entry name" value="MFS general substrate transporter like domains"/>
    <property type="match status" value="1"/>
</dbReference>
<evidence type="ECO:0000256" key="6">
    <source>
        <dbReference type="SAM" id="Phobius"/>
    </source>
</evidence>
<reference evidence="7 8" key="2">
    <citation type="journal article" date="2019" name="G3 (Bethesda)">
        <title>Hybrid Assembly of the Genome of the Entomopathogenic Nematode Steinernema carpocapsae Identifies the X-Chromosome.</title>
        <authorList>
            <person name="Serra L."/>
            <person name="Macchietto M."/>
            <person name="Macias-Munoz A."/>
            <person name="McGill C.J."/>
            <person name="Rodriguez I.M."/>
            <person name="Rodriguez B."/>
            <person name="Murad R."/>
            <person name="Mortazavi A."/>
        </authorList>
    </citation>
    <scope>NUCLEOTIDE SEQUENCE [LARGE SCALE GENOMIC DNA]</scope>
    <source>
        <strain evidence="7 8">ALL</strain>
    </source>
</reference>
<accession>A0A4U5MJ49</accession>
<dbReference type="OrthoDB" id="370281at2759"/>
<gene>
    <name evidence="7" type="ORF">L596_021548</name>
</gene>
<feature type="transmembrane region" description="Helical" evidence="6">
    <location>
        <begin position="122"/>
        <end position="144"/>
    </location>
</feature>
<evidence type="ECO:0000313" key="8">
    <source>
        <dbReference type="Proteomes" id="UP000298663"/>
    </source>
</evidence>
<keyword evidence="2" id="KW-0813">Transport</keyword>
<dbReference type="Proteomes" id="UP000298663">
    <property type="component" value="Unassembled WGS sequence"/>
</dbReference>
<reference evidence="7 8" key="1">
    <citation type="journal article" date="2015" name="Genome Biol.">
        <title>Comparative genomics of Steinernema reveals deeply conserved gene regulatory networks.</title>
        <authorList>
            <person name="Dillman A.R."/>
            <person name="Macchietto M."/>
            <person name="Porter C.F."/>
            <person name="Rogers A."/>
            <person name="Williams B."/>
            <person name="Antoshechkin I."/>
            <person name="Lee M.M."/>
            <person name="Goodwin Z."/>
            <person name="Lu X."/>
            <person name="Lewis E.E."/>
            <person name="Goodrich-Blair H."/>
            <person name="Stock S.P."/>
            <person name="Adams B.J."/>
            <person name="Sternberg P.W."/>
            <person name="Mortazavi A."/>
        </authorList>
    </citation>
    <scope>NUCLEOTIDE SEQUENCE [LARGE SCALE GENOMIC DNA]</scope>
    <source>
        <strain evidence="7 8">ALL</strain>
    </source>
</reference>